<name>A0ABM3LFK4_BICAN</name>
<feature type="compositionally biased region" description="Low complexity" evidence="1">
    <location>
        <begin position="322"/>
        <end position="331"/>
    </location>
</feature>
<dbReference type="PANTHER" id="PTHR47331:SF5">
    <property type="entry name" value="RIBONUCLEASE H"/>
    <property type="match status" value="1"/>
</dbReference>
<evidence type="ECO:0000256" key="1">
    <source>
        <dbReference type="SAM" id="MobiDB-lite"/>
    </source>
</evidence>
<dbReference type="GeneID" id="128198133"/>
<proteinExistence type="predicted"/>
<feature type="region of interest" description="Disordered" evidence="1">
    <location>
        <begin position="311"/>
        <end position="342"/>
    </location>
</feature>
<organism evidence="2 3">
    <name type="scientific">Bicyclus anynana</name>
    <name type="common">Squinting bush brown butterfly</name>
    <dbReference type="NCBI Taxonomy" id="110368"/>
    <lineage>
        <taxon>Eukaryota</taxon>
        <taxon>Metazoa</taxon>
        <taxon>Ecdysozoa</taxon>
        <taxon>Arthropoda</taxon>
        <taxon>Hexapoda</taxon>
        <taxon>Insecta</taxon>
        <taxon>Pterygota</taxon>
        <taxon>Neoptera</taxon>
        <taxon>Endopterygota</taxon>
        <taxon>Lepidoptera</taxon>
        <taxon>Glossata</taxon>
        <taxon>Ditrysia</taxon>
        <taxon>Papilionoidea</taxon>
        <taxon>Nymphalidae</taxon>
        <taxon>Satyrinae</taxon>
        <taxon>Satyrini</taxon>
        <taxon>Mycalesina</taxon>
        <taxon>Bicyclus</taxon>
    </lineage>
</organism>
<dbReference type="RefSeq" id="XP_052737843.1">
    <property type="nucleotide sequence ID" value="XM_052881883.1"/>
</dbReference>
<accession>A0ABM3LFK4</accession>
<dbReference type="Pfam" id="PF03564">
    <property type="entry name" value="DUF1759"/>
    <property type="match status" value="1"/>
</dbReference>
<dbReference type="InterPro" id="IPR005312">
    <property type="entry name" value="DUF1759"/>
</dbReference>
<protein>
    <submittedName>
        <fullName evidence="3">Uncharacterized protein LOC128198133 isoform X1</fullName>
    </submittedName>
</protein>
<reference evidence="3" key="1">
    <citation type="submission" date="2025-08" db="UniProtKB">
        <authorList>
            <consortium name="RefSeq"/>
        </authorList>
    </citation>
    <scope>IDENTIFICATION</scope>
</reference>
<gene>
    <name evidence="3" type="primary">LOC128198133</name>
</gene>
<keyword evidence="2" id="KW-1185">Reference proteome</keyword>
<evidence type="ECO:0000313" key="3">
    <source>
        <dbReference type="RefSeq" id="XP_052737843.1"/>
    </source>
</evidence>
<evidence type="ECO:0000313" key="2">
    <source>
        <dbReference type="Proteomes" id="UP001652582"/>
    </source>
</evidence>
<dbReference type="PANTHER" id="PTHR47331">
    <property type="entry name" value="PHD-TYPE DOMAIN-CONTAINING PROTEIN"/>
    <property type="match status" value="1"/>
</dbReference>
<dbReference type="Proteomes" id="UP001652582">
    <property type="component" value="Chromosome 5"/>
</dbReference>
<sequence>MEYKSLNLKRASIKGRVTKFTNQLDDLKGYKLTPTEINVLNQRLAKIEALFVEFDGVQNQIECLDEDNLSSELDTREAIEQTFHTSIAAAQMIISEHTTSKKLSASFNVSHSSAIADEDDHEVIGFRLPVIKINNFDGTYYKWLEFRDTFSSLIHNNSRIKNVHKFHYLNSYLEGEAARVISNIEVTDNNYPDAWNLLCERYSNVRQLINNHIKMLFNIEQARESDKSLRFIVDHVTKNLRALSTLKQPTEHWDSLIIYLVSAKLDNNTRFKWEEFIQNNVNYSEMPTLEMFLNFLKGRADVLESVFRSKQDSSKVNKQTPNSSNTSSNNNKPHISTRSFIAEKGTASTTTTSYRCAVCNDNHRIYECPKFLSKSVDEKIKMVAKLKLCTNCLRSHSQRNCRLPGTCRNCRERHNTILCQSNKPEIDKSDSEPVAMSATTSSETLLCTALVDVINPKTNEIITTKALLDSGSQCTFITQNLKEQLNLITLPSSTHNVLGIGNIPLKLGAERCEIRLQSKLSAFNSILSCLVIPKIAGKIPKSFIDTTHLNLKSYELADPSFFEPAEIGLLLGADVFWDLILSKQHSLGKGNPILRQSKLGWLIAGPMHYPHDMNKKTFQCHYANVANNNELKSCLVDLHSDLKRFWELESLPQKPLLTDTEKDCEQHFLKHTTRSNDGRFCVKLPLTDNPERLGDSYHMAKKRFLNLECRFCKQPELKDAYVDFINEYANLGHLSVSQVDRPEGGYFIPHHPVLRDSESTRLRVVYDAPARTGIYNMSINDIQMIPANRANATNFLETLELGVHL</sequence>